<dbReference type="InterPro" id="IPR001119">
    <property type="entry name" value="SLH_dom"/>
</dbReference>
<evidence type="ECO:0000313" key="5">
    <source>
        <dbReference type="Proteomes" id="UP000037685"/>
    </source>
</evidence>
<evidence type="ECO:0000256" key="1">
    <source>
        <dbReference type="SAM" id="Coils"/>
    </source>
</evidence>
<evidence type="ECO:0000313" key="4">
    <source>
        <dbReference type="EMBL" id="KOX88976.1"/>
    </source>
</evidence>
<evidence type="ECO:0000256" key="2">
    <source>
        <dbReference type="SAM" id="SignalP"/>
    </source>
</evidence>
<evidence type="ECO:0000259" key="3">
    <source>
        <dbReference type="PROSITE" id="PS51272"/>
    </source>
</evidence>
<sequence length="471" mass="50333">MAQRYARPLAGLALMAGLAQAQMADVPKGHWAESAVRALLERGILTGYPDGTFKGTQAVNRYEAATMLYRAYLTWLEEVLSKVRAALEEEGLAPERVAQLYAQVAELQEVLPEVQKALAEYGVRFEALEADLEEMRQALLAALDAKGDLEALSKEAKGLGGRVAALEVGLAEHRARLQALEARLQAVERAVEELAKEVRGNEEARVKDAQATGKRLYAVEEKTKALEGAIQARPTGEVYTGVGEGGPFGGLALAWGGAQVRLGTDGAQARLTEGGLELAFRAQDRREATARYSLFEGIRLVGELGAGDGRYYFGAFYVVHDPKGGLLPGVHARLGAGAGLVAGEPGRYWVEARGGALLGPLDLSLGFGRYWGQGGGDTPFAALFATLTYPGDVVGALSLAYAVPQEDIGRDSAFQVEASLEGRLPPFRVRVLAGYRDGLLGSGVASHVDRYRFTTATGFYGGVRVGYEVRF</sequence>
<dbReference type="AlphaFoldDB" id="A0A0N1IU66"/>
<name>A0A0N1IU66_THEAQ</name>
<feature type="coiled-coil region" evidence="1">
    <location>
        <begin position="118"/>
        <end position="204"/>
    </location>
</feature>
<dbReference type="RefSeq" id="WP_053768701.1">
    <property type="nucleotide sequence ID" value="NZ_LHCI01000107.1"/>
</dbReference>
<reference evidence="4 5" key="1">
    <citation type="submission" date="2015-07" db="EMBL/GenBank/DDBJ databases">
        <authorList>
            <person name="Noorani M."/>
        </authorList>
    </citation>
    <scope>NUCLEOTIDE SEQUENCE [LARGE SCALE GENOMIC DNA]</scope>
    <source>
        <strain evidence="5">ATCC 25104 / DSM 625 / JCM 10724 / NBRC 103206 / NCIMB 11243 / YT-1</strain>
    </source>
</reference>
<dbReference type="PROSITE" id="PS51272">
    <property type="entry name" value="SLH"/>
    <property type="match status" value="1"/>
</dbReference>
<feature type="chain" id="PRO_5005874220" evidence="2">
    <location>
        <begin position="22"/>
        <end position="471"/>
    </location>
</feature>
<dbReference type="PANTHER" id="PTHR43308">
    <property type="entry name" value="OUTER MEMBRANE PROTEIN ALPHA-RELATED"/>
    <property type="match status" value="1"/>
</dbReference>
<accession>A0A0N1IU66</accession>
<dbReference type="PATRIC" id="fig|271.14.peg.2476"/>
<proteinExistence type="predicted"/>
<dbReference type="SUPFAM" id="SSF57997">
    <property type="entry name" value="Tropomyosin"/>
    <property type="match status" value="1"/>
</dbReference>
<dbReference type="Pfam" id="PF00395">
    <property type="entry name" value="SLH"/>
    <property type="match status" value="1"/>
</dbReference>
<dbReference type="InterPro" id="IPR051465">
    <property type="entry name" value="Cell_Envelope_Struct_Comp"/>
</dbReference>
<dbReference type="Proteomes" id="UP000037685">
    <property type="component" value="Unassembled WGS sequence"/>
</dbReference>
<keyword evidence="1" id="KW-0175">Coiled coil</keyword>
<dbReference type="PANTHER" id="PTHR43308:SF1">
    <property type="entry name" value="OUTER MEMBRANE PROTEIN ALPHA"/>
    <property type="match status" value="1"/>
</dbReference>
<feature type="signal peptide" evidence="2">
    <location>
        <begin position="1"/>
        <end position="21"/>
    </location>
</feature>
<dbReference type="Gene3D" id="1.10.287.1490">
    <property type="match status" value="1"/>
</dbReference>
<protein>
    <submittedName>
        <fullName evidence="4">Outer membrane protein alpha</fullName>
    </submittedName>
</protein>
<gene>
    <name evidence="4" type="ORF">BVI061214_02400</name>
</gene>
<dbReference type="EMBL" id="LHCI01000107">
    <property type="protein sequence ID" value="KOX88976.1"/>
    <property type="molecule type" value="Genomic_DNA"/>
</dbReference>
<feature type="domain" description="SLH" evidence="3">
    <location>
        <begin position="19"/>
        <end position="82"/>
    </location>
</feature>
<organism evidence="4 5">
    <name type="scientific">Thermus aquaticus</name>
    <dbReference type="NCBI Taxonomy" id="271"/>
    <lineage>
        <taxon>Bacteria</taxon>
        <taxon>Thermotogati</taxon>
        <taxon>Deinococcota</taxon>
        <taxon>Deinococci</taxon>
        <taxon>Thermales</taxon>
        <taxon>Thermaceae</taxon>
        <taxon>Thermus</taxon>
    </lineage>
</organism>
<comment type="caution">
    <text evidence="4">The sequence shown here is derived from an EMBL/GenBank/DDBJ whole genome shotgun (WGS) entry which is preliminary data.</text>
</comment>
<keyword evidence="2" id="KW-0732">Signal</keyword>